<dbReference type="GO" id="GO:0047472">
    <property type="term" value="F:3-carboxy-cis,cis-muconate cycloisomerase activity"/>
    <property type="evidence" value="ECO:0007669"/>
    <property type="project" value="UniProtKB-EC"/>
</dbReference>
<dbReference type="EC" id="5.5.1.2" evidence="3"/>
<dbReference type="InterPro" id="IPR000362">
    <property type="entry name" value="Fumarate_lyase_fam"/>
</dbReference>
<reference evidence="3" key="1">
    <citation type="submission" date="2021-01" db="EMBL/GenBank/DDBJ databases">
        <title>Rhizobium sp. strain KVB221 16S ribosomal RNA gene Genome sequencing and assembly.</title>
        <authorList>
            <person name="Kang M."/>
        </authorList>
    </citation>
    <scope>NUCLEOTIDE SEQUENCE</scope>
    <source>
        <strain evidence="3">KVB221</strain>
    </source>
</reference>
<evidence type="ECO:0000259" key="2">
    <source>
        <dbReference type="Pfam" id="PF00206"/>
    </source>
</evidence>
<dbReference type="Pfam" id="PF00206">
    <property type="entry name" value="Lyase_1"/>
    <property type="match status" value="1"/>
</dbReference>
<dbReference type="PANTHER" id="PTHR43172:SF2">
    <property type="entry name" value="ADENYLOSUCCINATE LYASE C-TERMINAL DOMAIN-CONTAINING PROTEIN"/>
    <property type="match status" value="1"/>
</dbReference>
<sequence>MSGLLADFLDPLLTDPVVADLIGTKVELQAMLSYEVALAEAEAEWGIISKEAAAHIVKSARSFAPDLVRLSVATLRDGVVVTDFVKQLKVHVGPPCADWVHFGATSQDVTDTVLAMKLRGVLDLFDQRLVALLGALDRLATEFGATELMGRTRMQAAIPITVGDRLAVWRGLVERGHVALGPVRAHMLVVSLAGPAGTSERFGSKINDIRHSLAGCLKLGVPDYVPHAARDRIAALGNWLSQVTGALGKIGQDIALMAQNELGEMALEGGGTSSAMAHKQNPVRAEVLVALARFNAVQVSGLHQALVHEQERSGAAWTLEWLVLPQMLNATGIALVHADALLGSIRRMGK</sequence>
<feature type="domain" description="Fumarate lyase N-terminal" evidence="2">
    <location>
        <begin position="28"/>
        <end position="292"/>
    </location>
</feature>
<accession>A0A936YNY7</accession>
<dbReference type="RefSeq" id="WP_201655174.1">
    <property type="nucleotide sequence ID" value="NZ_JAEQNC010000003.1"/>
</dbReference>
<keyword evidence="3" id="KW-0413">Isomerase</keyword>
<dbReference type="PANTHER" id="PTHR43172">
    <property type="entry name" value="ADENYLOSUCCINATE LYASE"/>
    <property type="match status" value="1"/>
</dbReference>
<dbReference type="NCBIfam" id="NF004631">
    <property type="entry name" value="PRK05975.1"/>
    <property type="match status" value="1"/>
</dbReference>
<dbReference type="Gene3D" id="1.20.200.10">
    <property type="entry name" value="Fumarase/aspartase (Central domain)"/>
    <property type="match status" value="1"/>
</dbReference>
<dbReference type="EMBL" id="JAEQNC010000003">
    <property type="protein sequence ID" value="MBL0371771.1"/>
    <property type="molecule type" value="Genomic_DNA"/>
</dbReference>
<proteinExistence type="inferred from homology"/>
<comment type="caution">
    <text evidence="3">The sequence shown here is derived from an EMBL/GenBank/DDBJ whole genome shotgun (WGS) entry which is preliminary data.</text>
</comment>
<evidence type="ECO:0000256" key="1">
    <source>
        <dbReference type="ARBA" id="ARBA00034772"/>
    </source>
</evidence>
<dbReference type="InterPro" id="IPR022761">
    <property type="entry name" value="Fumarate_lyase_N"/>
</dbReference>
<dbReference type="PRINTS" id="PR00149">
    <property type="entry name" value="FUMRATELYASE"/>
</dbReference>
<evidence type="ECO:0000313" key="4">
    <source>
        <dbReference type="Proteomes" id="UP000633219"/>
    </source>
</evidence>
<comment type="similarity">
    <text evidence="1">Belongs to the class-II fumarase/aspartase family.</text>
</comment>
<protein>
    <submittedName>
        <fullName evidence="3">3-carboxy-cis,cis-muconate cycloisomerase</fullName>
        <ecNumber evidence="3">5.5.1.2</ecNumber>
    </submittedName>
</protein>
<dbReference type="SUPFAM" id="SSF48557">
    <property type="entry name" value="L-aspartase-like"/>
    <property type="match status" value="1"/>
</dbReference>
<gene>
    <name evidence="3" type="ORF">JJB09_06995</name>
</gene>
<evidence type="ECO:0000313" key="3">
    <source>
        <dbReference type="EMBL" id="MBL0371771.1"/>
    </source>
</evidence>
<dbReference type="AlphaFoldDB" id="A0A936YNY7"/>
<dbReference type="InterPro" id="IPR008948">
    <property type="entry name" value="L-Aspartase-like"/>
</dbReference>
<keyword evidence="4" id="KW-1185">Reference proteome</keyword>
<organism evidence="3 4">
    <name type="scientific">Rhizobium setariae</name>
    <dbReference type="NCBI Taxonomy" id="2801340"/>
    <lineage>
        <taxon>Bacteria</taxon>
        <taxon>Pseudomonadati</taxon>
        <taxon>Pseudomonadota</taxon>
        <taxon>Alphaproteobacteria</taxon>
        <taxon>Hyphomicrobiales</taxon>
        <taxon>Rhizobiaceae</taxon>
        <taxon>Rhizobium/Agrobacterium group</taxon>
        <taxon>Rhizobium</taxon>
    </lineage>
</organism>
<name>A0A936YNY7_9HYPH</name>
<dbReference type="Proteomes" id="UP000633219">
    <property type="component" value="Unassembled WGS sequence"/>
</dbReference>